<evidence type="ECO:0000256" key="5">
    <source>
        <dbReference type="ARBA" id="ARBA00022519"/>
    </source>
</evidence>
<keyword evidence="13" id="KW-1185">Reference proteome</keyword>
<organism evidence="12 13">
    <name type="scientific">Spirosoma endbachense</name>
    <dbReference type="NCBI Taxonomy" id="2666025"/>
    <lineage>
        <taxon>Bacteria</taxon>
        <taxon>Pseudomonadati</taxon>
        <taxon>Bacteroidota</taxon>
        <taxon>Cytophagia</taxon>
        <taxon>Cytophagales</taxon>
        <taxon>Cytophagaceae</taxon>
        <taxon>Spirosoma</taxon>
    </lineage>
</organism>
<evidence type="ECO:0000256" key="7">
    <source>
        <dbReference type="ARBA" id="ARBA00022927"/>
    </source>
</evidence>
<evidence type="ECO:0000313" key="12">
    <source>
        <dbReference type="EMBL" id="QHV98917.1"/>
    </source>
</evidence>
<evidence type="ECO:0000313" key="13">
    <source>
        <dbReference type="Proteomes" id="UP000464577"/>
    </source>
</evidence>
<gene>
    <name evidence="12" type="ORF">GJR95_29645</name>
</gene>
<comment type="subcellular location">
    <subcellularLocation>
        <location evidence="1">Cell inner membrane</location>
        <topology evidence="1">Single-pass membrane protein</topology>
        <orientation evidence="1">Periplasmic side</orientation>
    </subcellularLocation>
</comment>
<evidence type="ECO:0000259" key="11">
    <source>
        <dbReference type="PROSITE" id="PS52015"/>
    </source>
</evidence>
<feature type="transmembrane region" description="Helical" evidence="10">
    <location>
        <begin position="36"/>
        <end position="55"/>
    </location>
</feature>
<keyword evidence="6 10" id="KW-0812">Transmembrane</keyword>
<keyword evidence="5" id="KW-0997">Cell inner membrane</keyword>
<dbReference type="Pfam" id="PF05569">
    <property type="entry name" value="Peptidase_M56"/>
    <property type="match status" value="1"/>
</dbReference>
<sequence>MNTLDYFLKANLYGLLFAGCYWLLLRRHTFFGLNRAYLILSVLLSLTLPLVSLPAETVETLPVPVGVIALPTATATPRAETGPDWNLVCIWAYGIVALGLLARLLIRTGSLLWLIRRSPRQAGEGYVLVQVNDPKTPTFSFFHYIVLNPADISNELILKHELIHVRQMHSVDVLGLALLRTLFWACPALWLLDRMLRQVHEFIADQHTDQPTHYARFLVEYSFGLQPSPLTNGFFNPSLLKQRIQMLHRSSTTRWALTKYTLIIPVAFVLLAMTTAREQLSDVVSQVTDETITVSGRVTNAVDGKPLSGAHVGVATTGKGTTTDRHGFYKLTDVPITSRITYSHLGYRMDVWRLESLDNRIKNNALTLNPKLTTTLEDELPAMGSTAMYKAVKPNPVMPLSTPSDSQTINGKVFKAVEEKAVFPTGIPGLMQYVAHNLRYPAKAKVAGIEGDVYVIFTILPTGAVGETKVNKTIERIGGGCEEEAIRVVRSMPKWIPARQNGKPVAVQYQLPIRFALEKEARQTGQVTPTVNTAGPGKNKAHALYEDGSSQKIAYPDSNPAHYRDSVKTHSRLFQAAPFERTSKERYSMPLPNRYKLFVPAKAIVPPGTDNLFLLNGTKQIGSIDGVNAKDIESIDVYKDEQTIAKYRTLYGDKAWKGVVIIHLKSANVL</sequence>
<dbReference type="KEGG" id="senf:GJR95_29645"/>
<protein>
    <submittedName>
        <fullName evidence="12">TonB family protein</fullName>
    </submittedName>
</protein>
<feature type="transmembrane region" description="Helical" evidence="10">
    <location>
        <begin position="85"/>
        <end position="106"/>
    </location>
</feature>
<feature type="transmembrane region" description="Helical" evidence="10">
    <location>
        <begin position="6"/>
        <end position="24"/>
    </location>
</feature>
<proteinExistence type="inferred from homology"/>
<dbReference type="NCBIfam" id="TIGR01352">
    <property type="entry name" value="tonB_Cterm"/>
    <property type="match status" value="1"/>
</dbReference>
<evidence type="ECO:0000256" key="1">
    <source>
        <dbReference type="ARBA" id="ARBA00004383"/>
    </source>
</evidence>
<name>A0A6P1W4I5_9BACT</name>
<dbReference type="Gene3D" id="2.60.40.1120">
    <property type="entry name" value="Carboxypeptidase-like, regulatory domain"/>
    <property type="match status" value="1"/>
</dbReference>
<reference evidence="12 13" key="1">
    <citation type="submission" date="2019-11" db="EMBL/GenBank/DDBJ databases">
        <title>Spirosoma endbachense sp. nov., isolated from a natural salt meadow.</title>
        <authorList>
            <person name="Rojas J."/>
            <person name="Ambika Manirajan B."/>
            <person name="Ratering S."/>
            <person name="Suarez C."/>
            <person name="Geissler-Plaum R."/>
            <person name="Schnell S."/>
        </authorList>
    </citation>
    <scope>NUCLEOTIDE SEQUENCE [LARGE SCALE GENOMIC DNA]</scope>
    <source>
        <strain evidence="12 13">I-24</strain>
    </source>
</reference>
<dbReference type="PANTHER" id="PTHR33446:SF2">
    <property type="entry name" value="PROTEIN TONB"/>
    <property type="match status" value="1"/>
</dbReference>
<evidence type="ECO:0000256" key="2">
    <source>
        <dbReference type="ARBA" id="ARBA00006555"/>
    </source>
</evidence>
<keyword evidence="9 10" id="KW-0472">Membrane</keyword>
<dbReference type="PROSITE" id="PS52015">
    <property type="entry name" value="TONB_CTD"/>
    <property type="match status" value="1"/>
</dbReference>
<dbReference type="GO" id="GO:0055085">
    <property type="term" value="P:transmembrane transport"/>
    <property type="evidence" value="ECO:0007669"/>
    <property type="project" value="InterPro"/>
</dbReference>
<dbReference type="GO" id="GO:0098797">
    <property type="term" value="C:plasma membrane protein complex"/>
    <property type="evidence" value="ECO:0007669"/>
    <property type="project" value="TreeGrafter"/>
</dbReference>
<evidence type="ECO:0000256" key="8">
    <source>
        <dbReference type="ARBA" id="ARBA00022989"/>
    </source>
</evidence>
<dbReference type="AlphaFoldDB" id="A0A6P1W4I5"/>
<comment type="similarity">
    <text evidence="2">Belongs to the TonB family.</text>
</comment>
<evidence type="ECO:0000256" key="4">
    <source>
        <dbReference type="ARBA" id="ARBA00022475"/>
    </source>
</evidence>
<evidence type="ECO:0000256" key="9">
    <source>
        <dbReference type="ARBA" id="ARBA00023136"/>
    </source>
</evidence>
<dbReference type="InterPro" id="IPR051045">
    <property type="entry name" value="TonB-dependent_transducer"/>
</dbReference>
<dbReference type="Pfam" id="PF03544">
    <property type="entry name" value="TonB_C"/>
    <property type="match status" value="1"/>
</dbReference>
<evidence type="ECO:0000256" key="10">
    <source>
        <dbReference type="SAM" id="Phobius"/>
    </source>
</evidence>
<evidence type="ECO:0000256" key="3">
    <source>
        <dbReference type="ARBA" id="ARBA00022448"/>
    </source>
</evidence>
<dbReference type="GO" id="GO:0015031">
    <property type="term" value="P:protein transport"/>
    <property type="evidence" value="ECO:0007669"/>
    <property type="project" value="UniProtKB-KW"/>
</dbReference>
<dbReference type="RefSeq" id="WP_162389322.1">
    <property type="nucleotide sequence ID" value="NZ_CP045997.1"/>
</dbReference>
<keyword evidence="8 10" id="KW-1133">Transmembrane helix</keyword>
<dbReference type="CDD" id="cd07341">
    <property type="entry name" value="M56_BlaR1_MecR1_like"/>
    <property type="match status" value="1"/>
</dbReference>
<dbReference type="SUPFAM" id="SSF74653">
    <property type="entry name" value="TolA/TonB C-terminal domain"/>
    <property type="match status" value="1"/>
</dbReference>
<dbReference type="Pfam" id="PF13715">
    <property type="entry name" value="CarbopepD_reg_2"/>
    <property type="match status" value="1"/>
</dbReference>
<keyword evidence="7" id="KW-0653">Protein transport</keyword>
<dbReference type="InterPro" id="IPR037682">
    <property type="entry name" value="TonB_C"/>
</dbReference>
<keyword evidence="3" id="KW-0813">Transport</keyword>
<dbReference type="InterPro" id="IPR008756">
    <property type="entry name" value="Peptidase_M56"/>
</dbReference>
<dbReference type="SUPFAM" id="SSF49464">
    <property type="entry name" value="Carboxypeptidase regulatory domain-like"/>
    <property type="match status" value="1"/>
</dbReference>
<feature type="transmembrane region" description="Helical" evidence="10">
    <location>
        <begin position="173"/>
        <end position="192"/>
    </location>
</feature>
<dbReference type="InterPro" id="IPR006260">
    <property type="entry name" value="TonB/TolA_C"/>
</dbReference>
<keyword evidence="4" id="KW-1003">Cell membrane</keyword>
<dbReference type="EMBL" id="CP045997">
    <property type="protein sequence ID" value="QHV98917.1"/>
    <property type="molecule type" value="Genomic_DNA"/>
</dbReference>
<dbReference type="PANTHER" id="PTHR33446">
    <property type="entry name" value="PROTEIN TONB-RELATED"/>
    <property type="match status" value="1"/>
</dbReference>
<dbReference type="Gene3D" id="3.30.1150.10">
    <property type="match status" value="1"/>
</dbReference>
<evidence type="ECO:0000256" key="6">
    <source>
        <dbReference type="ARBA" id="ARBA00022692"/>
    </source>
</evidence>
<accession>A0A6P1W4I5</accession>
<feature type="domain" description="TonB C-terminal" evidence="11">
    <location>
        <begin position="425"/>
        <end position="524"/>
    </location>
</feature>
<dbReference type="GO" id="GO:0031992">
    <property type="term" value="F:energy transducer activity"/>
    <property type="evidence" value="ECO:0007669"/>
    <property type="project" value="TreeGrafter"/>
</dbReference>
<dbReference type="Proteomes" id="UP000464577">
    <property type="component" value="Chromosome"/>
</dbReference>
<dbReference type="InterPro" id="IPR008969">
    <property type="entry name" value="CarboxyPept-like_regulatory"/>
</dbReference>